<accession>A0A9W7ZFJ2</accession>
<gene>
    <name evidence="1" type="ORF">IWQ60_012296</name>
</gene>
<dbReference type="AlphaFoldDB" id="A0A9W7ZFJ2"/>
<evidence type="ECO:0000313" key="1">
    <source>
        <dbReference type="EMBL" id="KAJ1905388.1"/>
    </source>
</evidence>
<dbReference type="Proteomes" id="UP001150569">
    <property type="component" value="Unassembled WGS sequence"/>
</dbReference>
<name>A0A9W7ZFJ2_9FUNG</name>
<dbReference type="EMBL" id="JANBPT010001747">
    <property type="protein sequence ID" value="KAJ1905388.1"/>
    <property type="molecule type" value="Genomic_DNA"/>
</dbReference>
<organism evidence="1 2">
    <name type="scientific">Tieghemiomyces parasiticus</name>
    <dbReference type="NCBI Taxonomy" id="78921"/>
    <lineage>
        <taxon>Eukaryota</taxon>
        <taxon>Fungi</taxon>
        <taxon>Fungi incertae sedis</taxon>
        <taxon>Zoopagomycota</taxon>
        <taxon>Kickxellomycotina</taxon>
        <taxon>Dimargaritomycetes</taxon>
        <taxon>Dimargaritales</taxon>
        <taxon>Dimargaritaceae</taxon>
        <taxon>Tieghemiomyces</taxon>
    </lineage>
</organism>
<sequence length="377" mass="42706">MALPAHFEEYSNAPDVSFSPSAPFPWNPLHIGEAMGMVGQYELDHNLTPPPTLMPMELDPSLEYRLNDSHLMVIERNRLYDFLELVKRPYYVIGFLPESQPRLLFNYQEFVNHLSPLYADNFALADNTPAFSVDDVLLLATKLAHTTSAVHGSLIQDKPTSPLNDDYVNLSLLETFLEFSGLPEMQAVDGNAGINCGIKSSLHGPEKNKYSPKNHQIEGPREQLMNPTDRIVAVAKLDVRQFLKFLKVTNVPDYHQCTRPNIDQGRPIRFNDIYGLLFKMYFPVEAREFLERSKAPRPGLKSRSSTEPKWVSVTDLVEIFRGITDSAHGQVEQRPAVDLRLIDEYLQENLSFPLAISTEVPVNPTMRVYTGPYISNA</sequence>
<keyword evidence="2" id="KW-1185">Reference proteome</keyword>
<evidence type="ECO:0000313" key="2">
    <source>
        <dbReference type="Proteomes" id="UP001150569"/>
    </source>
</evidence>
<reference evidence="1" key="1">
    <citation type="submission" date="2022-07" db="EMBL/GenBank/DDBJ databases">
        <title>Phylogenomic reconstructions and comparative analyses of Kickxellomycotina fungi.</title>
        <authorList>
            <person name="Reynolds N.K."/>
            <person name="Stajich J.E."/>
            <person name="Barry K."/>
            <person name="Grigoriev I.V."/>
            <person name="Crous P."/>
            <person name="Smith M.E."/>
        </authorList>
    </citation>
    <scope>NUCLEOTIDE SEQUENCE</scope>
    <source>
        <strain evidence="1">RSA 861</strain>
    </source>
</reference>
<proteinExistence type="predicted"/>
<comment type="caution">
    <text evidence="1">The sequence shown here is derived from an EMBL/GenBank/DDBJ whole genome shotgun (WGS) entry which is preliminary data.</text>
</comment>
<protein>
    <submittedName>
        <fullName evidence="1">Uncharacterized protein</fullName>
    </submittedName>
</protein>